<name>A0AAV7ICK0_COTGL</name>
<feature type="compositionally biased region" description="Basic and acidic residues" evidence="1">
    <location>
        <begin position="192"/>
        <end position="208"/>
    </location>
</feature>
<organism evidence="2 3">
    <name type="scientific">Cotesia glomerata</name>
    <name type="common">Lepidopteran parasitic wasp</name>
    <name type="synonym">Apanteles glomeratus</name>
    <dbReference type="NCBI Taxonomy" id="32391"/>
    <lineage>
        <taxon>Eukaryota</taxon>
        <taxon>Metazoa</taxon>
        <taxon>Ecdysozoa</taxon>
        <taxon>Arthropoda</taxon>
        <taxon>Hexapoda</taxon>
        <taxon>Insecta</taxon>
        <taxon>Pterygota</taxon>
        <taxon>Neoptera</taxon>
        <taxon>Endopterygota</taxon>
        <taxon>Hymenoptera</taxon>
        <taxon>Apocrita</taxon>
        <taxon>Ichneumonoidea</taxon>
        <taxon>Braconidae</taxon>
        <taxon>Microgastrinae</taxon>
        <taxon>Cotesia</taxon>
    </lineage>
</organism>
<sequence>MSREGRGEERNSWRVRNNPVETKTRIASTIDWRRHISTIAQYGSHCDRGAAKSAIMFIKLAGRKGVWGGVGSRVAVTLGREELNRYGVQHPRLYRRRREGKGEELLYTIPPEPELKLEPEINSHPPVICAFNNMLCYPKYNRPNPRAIAPLLPALYLLLISSFSSVQNYEFLSQNQTIIKFSSRGSSTHQQRKIEKEDVTYETPDRNT</sequence>
<dbReference type="Proteomes" id="UP000826195">
    <property type="component" value="Unassembled WGS sequence"/>
</dbReference>
<accession>A0AAV7ICK0</accession>
<reference evidence="2 3" key="1">
    <citation type="journal article" date="2021" name="J. Hered.">
        <title>A chromosome-level genome assembly of the parasitoid wasp, Cotesia glomerata (Hymenoptera: Braconidae).</title>
        <authorList>
            <person name="Pinto B.J."/>
            <person name="Weis J.J."/>
            <person name="Gamble T."/>
            <person name="Ode P.J."/>
            <person name="Paul R."/>
            <person name="Zaspel J.M."/>
        </authorList>
    </citation>
    <scope>NUCLEOTIDE SEQUENCE [LARGE SCALE GENOMIC DNA]</scope>
    <source>
        <strain evidence="2">CgM1</strain>
    </source>
</reference>
<keyword evidence="3" id="KW-1185">Reference proteome</keyword>
<proteinExistence type="predicted"/>
<protein>
    <submittedName>
        <fullName evidence="2">Uncharacterized protein</fullName>
    </submittedName>
</protein>
<evidence type="ECO:0000313" key="2">
    <source>
        <dbReference type="EMBL" id="KAH0549002.1"/>
    </source>
</evidence>
<comment type="caution">
    <text evidence="2">The sequence shown here is derived from an EMBL/GenBank/DDBJ whole genome shotgun (WGS) entry which is preliminary data.</text>
</comment>
<dbReference type="EMBL" id="JAHXZJ010001864">
    <property type="protein sequence ID" value="KAH0549002.1"/>
    <property type="molecule type" value="Genomic_DNA"/>
</dbReference>
<feature type="region of interest" description="Disordered" evidence="1">
    <location>
        <begin position="183"/>
        <end position="208"/>
    </location>
</feature>
<evidence type="ECO:0000313" key="3">
    <source>
        <dbReference type="Proteomes" id="UP000826195"/>
    </source>
</evidence>
<dbReference type="AlphaFoldDB" id="A0AAV7ICK0"/>
<gene>
    <name evidence="2" type="ORF">KQX54_005059</name>
</gene>
<evidence type="ECO:0000256" key="1">
    <source>
        <dbReference type="SAM" id="MobiDB-lite"/>
    </source>
</evidence>